<dbReference type="Proteomes" id="UP000815677">
    <property type="component" value="Unassembled WGS sequence"/>
</dbReference>
<dbReference type="PROSITE" id="PS00963">
    <property type="entry name" value="RIBOSOMAL_S2_2"/>
    <property type="match status" value="1"/>
</dbReference>
<dbReference type="Pfam" id="PF00318">
    <property type="entry name" value="Ribosomal_S2"/>
    <property type="match status" value="2"/>
</dbReference>
<comment type="similarity">
    <text evidence="1 4">Belongs to the universal ribosomal protein uS2 family.</text>
</comment>
<dbReference type="PRINTS" id="PR00395">
    <property type="entry name" value="RIBOSOMALS2"/>
</dbReference>
<evidence type="ECO:0000313" key="6">
    <source>
        <dbReference type="EMBL" id="GAT43974.1"/>
    </source>
</evidence>
<dbReference type="Gene3D" id="3.40.50.10490">
    <property type="entry name" value="Glucose-6-phosphate isomerase like protein, domain 1"/>
    <property type="match status" value="1"/>
</dbReference>
<dbReference type="InterPro" id="IPR023591">
    <property type="entry name" value="Ribosomal_uS2_flav_dom_sf"/>
</dbReference>
<feature type="compositionally biased region" description="Acidic residues" evidence="5">
    <location>
        <begin position="296"/>
        <end position="333"/>
    </location>
</feature>
<keyword evidence="7" id="KW-1185">Reference proteome</keyword>
<dbReference type="InterPro" id="IPR005706">
    <property type="entry name" value="Ribosomal_uS2_bac/mit/plastid"/>
</dbReference>
<proteinExistence type="inferred from homology"/>
<dbReference type="EMBL" id="DF839522">
    <property type="protein sequence ID" value="GAT43974.1"/>
    <property type="molecule type" value="Genomic_DNA"/>
</dbReference>
<evidence type="ECO:0000256" key="4">
    <source>
        <dbReference type="RuleBase" id="RU003631"/>
    </source>
</evidence>
<dbReference type="PANTHER" id="PTHR12534">
    <property type="entry name" value="30S RIBOSOMAL PROTEIN S2 PROKARYOTIC AND ORGANELLAR"/>
    <property type="match status" value="1"/>
</dbReference>
<evidence type="ECO:0000256" key="1">
    <source>
        <dbReference type="ARBA" id="ARBA00006242"/>
    </source>
</evidence>
<protein>
    <submittedName>
        <fullName evidence="6">40S ribosomal protein</fullName>
    </submittedName>
</protein>
<name>A0ABQ0L0M2_MYCCL</name>
<evidence type="ECO:0000313" key="7">
    <source>
        <dbReference type="Proteomes" id="UP000815677"/>
    </source>
</evidence>
<gene>
    <name evidence="6" type="ORF">MCHLO_01631</name>
</gene>
<reference evidence="6" key="1">
    <citation type="submission" date="2014-09" db="EMBL/GenBank/DDBJ databases">
        <title>Genome sequence of the luminous mushroom Mycena chlorophos for searching fungal bioluminescence genes.</title>
        <authorList>
            <person name="Tanaka Y."/>
            <person name="Kasuga D."/>
            <person name="Oba Y."/>
            <person name="Hase S."/>
            <person name="Sato K."/>
            <person name="Oba Y."/>
            <person name="Sakakibara Y."/>
        </authorList>
    </citation>
    <scope>NUCLEOTIDE SEQUENCE</scope>
</reference>
<dbReference type="HAMAP" id="MF_00291_B">
    <property type="entry name" value="Ribosomal_uS2_B"/>
    <property type="match status" value="1"/>
</dbReference>
<dbReference type="GO" id="GO:0005840">
    <property type="term" value="C:ribosome"/>
    <property type="evidence" value="ECO:0007669"/>
    <property type="project" value="UniProtKB-KW"/>
</dbReference>
<evidence type="ECO:0000256" key="3">
    <source>
        <dbReference type="ARBA" id="ARBA00023274"/>
    </source>
</evidence>
<feature type="region of interest" description="Disordered" evidence="5">
    <location>
        <begin position="294"/>
        <end position="333"/>
    </location>
</feature>
<accession>A0ABQ0L0M2</accession>
<evidence type="ECO:0000256" key="2">
    <source>
        <dbReference type="ARBA" id="ARBA00022980"/>
    </source>
</evidence>
<dbReference type="PANTHER" id="PTHR12534:SF0">
    <property type="entry name" value="SMALL RIBOSOMAL SUBUNIT PROTEIN US2M"/>
    <property type="match status" value="1"/>
</dbReference>
<keyword evidence="3 4" id="KW-0687">Ribonucleoprotein</keyword>
<organism evidence="6 7">
    <name type="scientific">Mycena chlorophos</name>
    <name type="common">Agaric fungus</name>
    <name type="synonym">Agaricus chlorophos</name>
    <dbReference type="NCBI Taxonomy" id="658473"/>
    <lineage>
        <taxon>Eukaryota</taxon>
        <taxon>Fungi</taxon>
        <taxon>Dikarya</taxon>
        <taxon>Basidiomycota</taxon>
        <taxon>Agaricomycotina</taxon>
        <taxon>Agaricomycetes</taxon>
        <taxon>Agaricomycetidae</taxon>
        <taxon>Agaricales</taxon>
        <taxon>Marasmiineae</taxon>
        <taxon>Mycenaceae</taxon>
        <taxon>Mycena</taxon>
    </lineage>
</organism>
<keyword evidence="2 4" id="KW-0689">Ribosomal protein</keyword>
<dbReference type="InterPro" id="IPR001865">
    <property type="entry name" value="Ribosomal_uS2"/>
</dbReference>
<dbReference type="CDD" id="cd01425">
    <property type="entry name" value="RPS2"/>
    <property type="match status" value="1"/>
</dbReference>
<dbReference type="PROSITE" id="PS00962">
    <property type="entry name" value="RIBOSOMAL_S2_1"/>
    <property type="match status" value="1"/>
</dbReference>
<dbReference type="NCBIfam" id="TIGR01011">
    <property type="entry name" value="rpsB_bact"/>
    <property type="match status" value="1"/>
</dbReference>
<evidence type="ECO:0000256" key="5">
    <source>
        <dbReference type="SAM" id="MobiDB-lite"/>
    </source>
</evidence>
<dbReference type="InterPro" id="IPR018130">
    <property type="entry name" value="Ribosomal_uS2_CS"/>
</dbReference>
<sequence>MLLRPVRRCATRRLRLFSDDAAMRNPPRLSTQEEWANHQVQRAELGTLIDIFSKYGSNRRQENAFRLRDNFRRPIANATVSSLLAAGAHFGHATSRMNPNFVAYAYGVRAKATIIDLEHTIPLLKRAANLVRAVAFAGGQILFIGTQPHLRPIVKAAAARVGKQGYYISDRWIPGTFTNTTELYSQEIVQTTNTVPDLVVLLNPLANMTCLHECSLVNVPTIGIIDSDADPRIVMYPIPANDESPQTAEIIAGILSIAGREGLALRMEEDVKLEEDEQEEADEEFWDVIQAVKDGDLEEEEAEAMLAEEEESDSEDGERPDEEDEEDEEHEEP</sequence>
<dbReference type="SUPFAM" id="SSF52313">
    <property type="entry name" value="Ribosomal protein S2"/>
    <property type="match status" value="1"/>
</dbReference>